<dbReference type="Proteomes" id="UP001367676">
    <property type="component" value="Unassembled WGS sequence"/>
</dbReference>
<organism evidence="1 2">
    <name type="scientific">Parthenolecanium corni</name>
    <dbReference type="NCBI Taxonomy" id="536013"/>
    <lineage>
        <taxon>Eukaryota</taxon>
        <taxon>Metazoa</taxon>
        <taxon>Ecdysozoa</taxon>
        <taxon>Arthropoda</taxon>
        <taxon>Hexapoda</taxon>
        <taxon>Insecta</taxon>
        <taxon>Pterygota</taxon>
        <taxon>Neoptera</taxon>
        <taxon>Paraneoptera</taxon>
        <taxon>Hemiptera</taxon>
        <taxon>Sternorrhyncha</taxon>
        <taxon>Coccoidea</taxon>
        <taxon>Coccidae</taxon>
        <taxon>Parthenolecanium</taxon>
    </lineage>
</organism>
<accession>A0AAN9TIC0</accession>
<dbReference type="EMBL" id="JBBCAQ010000037">
    <property type="protein sequence ID" value="KAK7573421.1"/>
    <property type="molecule type" value="Genomic_DNA"/>
</dbReference>
<name>A0AAN9TIC0_9HEMI</name>
<reference evidence="1 2" key="1">
    <citation type="submission" date="2024-03" db="EMBL/GenBank/DDBJ databases">
        <title>Adaptation during the transition from Ophiocordyceps entomopathogen to insect associate is accompanied by gene loss and intensified selection.</title>
        <authorList>
            <person name="Ward C.M."/>
            <person name="Onetto C.A."/>
            <person name="Borneman A.R."/>
        </authorList>
    </citation>
    <scope>NUCLEOTIDE SEQUENCE [LARGE SCALE GENOMIC DNA]</scope>
    <source>
        <strain evidence="1">AWRI1</strain>
        <tissue evidence="1">Single Adult Female</tissue>
    </source>
</reference>
<gene>
    <name evidence="1" type="ORF">V9T40_010612</name>
</gene>
<sequence>MYTITLVNHHHNFRLILKINDESQLFLQITLPKLTKVTIPAIMVPAFRGTKPKQQVSTCRSLETSPAECASVFVQNKDAAGTDVFFEDATNDEYEYINYGRGRSVLLASVQLS</sequence>
<proteinExistence type="predicted"/>
<dbReference type="AlphaFoldDB" id="A0AAN9TIC0"/>
<keyword evidence="2" id="KW-1185">Reference proteome</keyword>
<protein>
    <submittedName>
        <fullName evidence="1">Uncharacterized protein</fullName>
    </submittedName>
</protein>
<comment type="caution">
    <text evidence="1">The sequence shown here is derived from an EMBL/GenBank/DDBJ whole genome shotgun (WGS) entry which is preliminary data.</text>
</comment>
<evidence type="ECO:0000313" key="1">
    <source>
        <dbReference type="EMBL" id="KAK7573421.1"/>
    </source>
</evidence>
<evidence type="ECO:0000313" key="2">
    <source>
        <dbReference type="Proteomes" id="UP001367676"/>
    </source>
</evidence>